<accession>A0A7J4ITB9</accession>
<gene>
    <name evidence="1" type="ORF">HA237_05340</name>
    <name evidence="2" type="ORF">J4224_02405</name>
</gene>
<name>A0A7J4ITB9_9ARCH</name>
<protein>
    <recommendedName>
        <fullName evidence="4">DUF3368 domain-containing protein</fullName>
    </recommendedName>
</protein>
<sequence>MKKLVFDSSSLISISEKCFMNILGELAENENVEFLIPESVYFESVSRPLKIKKFELNAIRIKEAVDRGWLRVAREDRKLGKLISELSEIANETAYSSRGKIILVDKGELESLALVKRTHADALVIDERTTRMLVEEPQQLKKILEKRLFEKVRLNKHSLQLFKNFVGKTRIIRSVELMALAFEKNYFQKEFSRTRDALEAALYAMKFAGCAVSDHEIEQYLKGALR</sequence>
<reference evidence="1" key="1">
    <citation type="journal article" date="2020" name="bioRxiv">
        <title>A rank-normalized archaeal taxonomy based on genome phylogeny resolves widespread incomplete and uneven classifications.</title>
        <authorList>
            <person name="Rinke C."/>
            <person name="Chuvochina M."/>
            <person name="Mussig A.J."/>
            <person name="Chaumeil P.-A."/>
            <person name="Waite D.W."/>
            <person name="Whitman W.B."/>
            <person name="Parks D.H."/>
            <person name="Hugenholtz P."/>
        </authorList>
    </citation>
    <scope>NUCLEOTIDE SEQUENCE</scope>
    <source>
        <strain evidence="1">UBA10011</strain>
    </source>
</reference>
<reference evidence="2" key="3">
    <citation type="submission" date="2021-05" db="EMBL/GenBank/DDBJ databases">
        <title>Protein family content uncovers lineage relationships and bacterial pathway maintenance mechanisms in DPANN archaea.</title>
        <authorList>
            <person name="Castelle C.J."/>
            <person name="Meheust R."/>
            <person name="Jaffe A.L."/>
            <person name="Seitz K."/>
            <person name="Gong X."/>
            <person name="Baker B.J."/>
            <person name="Banfield J.F."/>
        </authorList>
    </citation>
    <scope>NUCLEOTIDE SEQUENCE</scope>
    <source>
        <strain evidence="2">RIFCSPHIGHO2_01_FULL_GW2011_AR10_43_9</strain>
    </source>
</reference>
<evidence type="ECO:0000313" key="1">
    <source>
        <dbReference type="EMBL" id="HIH08761.1"/>
    </source>
</evidence>
<reference evidence="2" key="2">
    <citation type="submission" date="2021-03" db="EMBL/GenBank/DDBJ databases">
        <authorList>
            <person name="Jaffe A."/>
        </authorList>
    </citation>
    <scope>NUCLEOTIDE SEQUENCE</scope>
    <source>
        <strain evidence="2">RIFCSPHIGHO2_01_FULL_GW2011_AR10_43_9</strain>
    </source>
</reference>
<evidence type="ECO:0000313" key="3">
    <source>
        <dbReference type="Proteomes" id="UP000577419"/>
    </source>
</evidence>
<organism evidence="1 3">
    <name type="scientific">Candidatus Iainarchaeum sp</name>
    <dbReference type="NCBI Taxonomy" id="3101447"/>
    <lineage>
        <taxon>Archaea</taxon>
        <taxon>Candidatus Iainarchaeota</taxon>
        <taxon>Candidatus Iainarchaeia</taxon>
        <taxon>Candidatus Iainarchaeales</taxon>
        <taxon>Candidatus Iainarchaeaceae</taxon>
        <taxon>Candidatus Iainarchaeum</taxon>
    </lineage>
</organism>
<proteinExistence type="predicted"/>
<dbReference type="Pfam" id="PF11848">
    <property type="entry name" value="DUF3368"/>
    <property type="match status" value="1"/>
</dbReference>
<dbReference type="EMBL" id="JAGVWF010000032">
    <property type="protein sequence ID" value="MBS3059254.1"/>
    <property type="molecule type" value="Genomic_DNA"/>
</dbReference>
<comment type="caution">
    <text evidence="1">The sequence shown here is derived from an EMBL/GenBank/DDBJ whole genome shotgun (WGS) entry which is preliminary data.</text>
</comment>
<dbReference type="Proteomes" id="UP000577419">
    <property type="component" value="Unassembled WGS sequence"/>
</dbReference>
<dbReference type="Proteomes" id="UP000683213">
    <property type="component" value="Unassembled WGS sequence"/>
</dbReference>
<dbReference type="EMBL" id="DUFG01000026">
    <property type="protein sequence ID" value="HIH08761.1"/>
    <property type="molecule type" value="Genomic_DNA"/>
</dbReference>
<evidence type="ECO:0000313" key="2">
    <source>
        <dbReference type="EMBL" id="MBS3059254.1"/>
    </source>
</evidence>
<dbReference type="AlphaFoldDB" id="A0A7J4ITB9"/>
<dbReference type="InterPro" id="IPR021799">
    <property type="entry name" value="PIN-like_prokaryotic"/>
</dbReference>
<evidence type="ECO:0008006" key="4">
    <source>
        <dbReference type="Google" id="ProtNLM"/>
    </source>
</evidence>